<dbReference type="RefSeq" id="WP_003426359.1">
    <property type="nucleotide sequence ID" value="NZ_BKBC01000077.1"/>
</dbReference>
<dbReference type="Proteomes" id="UP000321089">
    <property type="component" value="Unassembled WGS sequence"/>
</dbReference>
<proteinExistence type="predicted"/>
<reference evidence="1 2" key="1">
    <citation type="submission" date="2019-07" db="EMBL/GenBank/DDBJ databases">
        <title>Whole genome shotgun sequence of Clostridium butyricum NBRC 3858.</title>
        <authorList>
            <person name="Hosoyama A."/>
            <person name="Uohara A."/>
            <person name="Ohji S."/>
            <person name="Ichikawa N."/>
        </authorList>
    </citation>
    <scope>NUCLEOTIDE SEQUENCE [LARGE SCALE GENOMIC DNA]</scope>
    <source>
        <strain evidence="1 2">NBRC 3858</strain>
    </source>
</reference>
<gene>
    <name evidence="1" type="ORF">CBU02nite_36140</name>
</gene>
<evidence type="ECO:0000313" key="1">
    <source>
        <dbReference type="EMBL" id="GEQ23108.1"/>
    </source>
</evidence>
<accession>A0A512TT37</accession>
<evidence type="ECO:0000313" key="2">
    <source>
        <dbReference type="Proteomes" id="UP000321089"/>
    </source>
</evidence>
<dbReference type="AlphaFoldDB" id="A0A512TT37"/>
<dbReference type="InterPro" id="IPR020256">
    <property type="entry name" value="Spore_coat_CotJA"/>
</dbReference>
<dbReference type="Pfam" id="PF11007">
    <property type="entry name" value="CotJA"/>
    <property type="match status" value="1"/>
</dbReference>
<sequence>MYRHEDSGCKMTQYARSYILLQKYENLFSCKEGFSKGTIFKDLAIPYDDKQKSKC</sequence>
<dbReference type="EMBL" id="BKBC01000077">
    <property type="protein sequence ID" value="GEQ23108.1"/>
    <property type="molecule type" value="Genomic_DNA"/>
</dbReference>
<organism evidence="1 2">
    <name type="scientific">Clostridium butyricum</name>
    <dbReference type="NCBI Taxonomy" id="1492"/>
    <lineage>
        <taxon>Bacteria</taxon>
        <taxon>Bacillati</taxon>
        <taxon>Bacillota</taxon>
        <taxon>Clostridia</taxon>
        <taxon>Eubacteriales</taxon>
        <taxon>Clostridiaceae</taxon>
        <taxon>Clostridium</taxon>
    </lineage>
</organism>
<comment type="caution">
    <text evidence="1">The sequence shown here is derived from an EMBL/GenBank/DDBJ whole genome shotgun (WGS) entry which is preliminary data.</text>
</comment>
<name>A0A512TT37_CLOBU</name>
<protein>
    <recommendedName>
        <fullName evidence="3">Spore coat associated protein CotJA</fullName>
    </recommendedName>
</protein>
<evidence type="ECO:0008006" key="3">
    <source>
        <dbReference type="Google" id="ProtNLM"/>
    </source>
</evidence>